<organism evidence="7 8">
    <name type="scientific">Veillonella rodentium</name>
    <dbReference type="NCBI Taxonomy" id="248315"/>
    <lineage>
        <taxon>Bacteria</taxon>
        <taxon>Bacillati</taxon>
        <taxon>Bacillota</taxon>
        <taxon>Negativicutes</taxon>
        <taxon>Veillonellales</taxon>
        <taxon>Veillonellaceae</taxon>
        <taxon>Veillonella</taxon>
    </lineage>
</organism>
<dbReference type="Gene3D" id="3.10.290.10">
    <property type="entry name" value="RNA-binding S4 domain"/>
    <property type="match status" value="1"/>
</dbReference>
<dbReference type="PROSITE" id="PS01149">
    <property type="entry name" value="PSI_RSU"/>
    <property type="match status" value="1"/>
</dbReference>
<dbReference type="Pfam" id="PF00849">
    <property type="entry name" value="PseudoU_synth_2"/>
    <property type="match status" value="1"/>
</dbReference>
<dbReference type="Proteomes" id="UP000214973">
    <property type="component" value="Chromosome 1"/>
</dbReference>
<dbReference type="AlphaFoldDB" id="A0A239YZI5"/>
<dbReference type="InterPro" id="IPR050343">
    <property type="entry name" value="RsuA_PseudoU_synthase"/>
</dbReference>
<dbReference type="FunFam" id="3.30.70.1560:FF:000001">
    <property type="entry name" value="Pseudouridine synthase"/>
    <property type="match status" value="1"/>
</dbReference>
<dbReference type="SMART" id="SM00363">
    <property type="entry name" value="S4"/>
    <property type="match status" value="1"/>
</dbReference>
<protein>
    <recommendedName>
        <fullName evidence="5">Pseudouridine synthase</fullName>
        <ecNumber evidence="5">5.4.99.-</ecNumber>
    </recommendedName>
</protein>
<dbReference type="PANTHER" id="PTHR47683">
    <property type="entry name" value="PSEUDOURIDINE SYNTHASE FAMILY PROTEIN-RELATED"/>
    <property type="match status" value="1"/>
</dbReference>
<dbReference type="Pfam" id="PF01479">
    <property type="entry name" value="S4"/>
    <property type="match status" value="1"/>
</dbReference>
<dbReference type="InterPro" id="IPR018496">
    <property type="entry name" value="PsdUridine_synth_RsuA/RluB_CS"/>
</dbReference>
<accession>A0A239YZI5</accession>
<dbReference type="GO" id="GO:0000455">
    <property type="term" value="P:enzyme-directed rRNA pseudouridine synthesis"/>
    <property type="evidence" value="ECO:0007669"/>
    <property type="project" value="UniProtKB-ARBA"/>
</dbReference>
<dbReference type="GO" id="GO:0003723">
    <property type="term" value="F:RNA binding"/>
    <property type="evidence" value="ECO:0007669"/>
    <property type="project" value="UniProtKB-KW"/>
</dbReference>
<feature type="domain" description="RNA-binding S4" evidence="6">
    <location>
        <begin position="2"/>
        <end position="60"/>
    </location>
</feature>
<evidence type="ECO:0000256" key="4">
    <source>
        <dbReference type="PROSITE-ProRule" id="PRU00182"/>
    </source>
</evidence>
<dbReference type="FunFam" id="3.10.290.10:FF:000003">
    <property type="entry name" value="Pseudouridine synthase"/>
    <property type="match status" value="1"/>
</dbReference>
<sequence length="242" mass="27076">MERLQKYIASCGIASRRKAEALIAEGHVQVNGRKVTELGVKIDPQKDRVKVDGQLLAQEKPVYYLLNKPKGVITSVSDPQGRETVLDYIKNESKRIYPVGRLDLYTEGLLLLTNDGELAQNLTHPSKGVEKTYEVRIKGRVRDEDLQIIANGVNLEDGMTAPATIIDLGFDDHNGIHEVEITIHEGKNRQVRRMFEHFGYRIHNLKRIAYGGLTLGGVKRGGSRELTPREVKALKALGSDKK</sequence>
<dbReference type="SUPFAM" id="SSF55174">
    <property type="entry name" value="Alpha-L RNA-binding motif"/>
    <property type="match status" value="1"/>
</dbReference>
<dbReference type="InterPro" id="IPR042092">
    <property type="entry name" value="PsdUridine_s_RsuA/RluB/E/F_cat"/>
</dbReference>
<dbReference type="PANTHER" id="PTHR47683:SF2">
    <property type="entry name" value="RNA-BINDING S4 DOMAIN-CONTAINING PROTEIN"/>
    <property type="match status" value="1"/>
</dbReference>
<evidence type="ECO:0000256" key="5">
    <source>
        <dbReference type="RuleBase" id="RU003887"/>
    </source>
</evidence>
<dbReference type="InterPro" id="IPR020094">
    <property type="entry name" value="TruA/RsuA/RluB/E/F_N"/>
</dbReference>
<proteinExistence type="inferred from homology"/>
<dbReference type="CDD" id="cd00165">
    <property type="entry name" value="S4"/>
    <property type="match status" value="1"/>
</dbReference>
<evidence type="ECO:0000313" key="8">
    <source>
        <dbReference type="Proteomes" id="UP000214973"/>
    </source>
</evidence>
<keyword evidence="2 4" id="KW-0694">RNA-binding</keyword>
<dbReference type="InterPro" id="IPR036986">
    <property type="entry name" value="S4_RNA-bd_sf"/>
</dbReference>
<evidence type="ECO:0000313" key="7">
    <source>
        <dbReference type="EMBL" id="SNV63638.1"/>
    </source>
</evidence>
<dbReference type="KEGG" id="vrm:44547418_00842"/>
<dbReference type="InterPro" id="IPR002942">
    <property type="entry name" value="S4_RNA-bd"/>
</dbReference>
<dbReference type="CDD" id="cd02870">
    <property type="entry name" value="PseudoU_synth_RsuA_like"/>
    <property type="match status" value="1"/>
</dbReference>
<evidence type="ECO:0000256" key="1">
    <source>
        <dbReference type="ARBA" id="ARBA00008348"/>
    </source>
</evidence>
<dbReference type="Gene3D" id="3.30.70.580">
    <property type="entry name" value="Pseudouridine synthase I, catalytic domain, N-terminal subdomain"/>
    <property type="match status" value="1"/>
</dbReference>
<evidence type="ECO:0000256" key="2">
    <source>
        <dbReference type="ARBA" id="ARBA00022884"/>
    </source>
</evidence>
<keyword evidence="8" id="KW-1185">Reference proteome</keyword>
<dbReference type="EC" id="5.4.99.-" evidence="5"/>
<dbReference type="RefSeq" id="WP_095065821.1">
    <property type="nucleotide sequence ID" value="NZ_LT906470.1"/>
</dbReference>
<evidence type="ECO:0000256" key="3">
    <source>
        <dbReference type="ARBA" id="ARBA00023235"/>
    </source>
</evidence>
<comment type="similarity">
    <text evidence="1 5">Belongs to the pseudouridine synthase RsuA family.</text>
</comment>
<dbReference type="InterPro" id="IPR000748">
    <property type="entry name" value="PsdUridine_synth_RsuA/RluB/E/F"/>
</dbReference>
<dbReference type="NCBIfam" id="TIGR00093">
    <property type="entry name" value="pseudouridine synthase"/>
    <property type="match status" value="1"/>
</dbReference>
<dbReference type="InterPro" id="IPR020103">
    <property type="entry name" value="PsdUridine_synth_cat_dom_sf"/>
</dbReference>
<dbReference type="SUPFAM" id="SSF55120">
    <property type="entry name" value="Pseudouridine synthase"/>
    <property type="match status" value="1"/>
</dbReference>
<dbReference type="GO" id="GO:0005829">
    <property type="term" value="C:cytosol"/>
    <property type="evidence" value="ECO:0007669"/>
    <property type="project" value="UniProtKB-ARBA"/>
</dbReference>
<dbReference type="InterPro" id="IPR006145">
    <property type="entry name" value="PsdUridine_synth_RsuA/RluA"/>
</dbReference>
<dbReference type="Gene3D" id="3.30.70.1560">
    <property type="entry name" value="Alpha-L RNA-binding motif"/>
    <property type="match status" value="1"/>
</dbReference>
<gene>
    <name evidence="7" type="primary">rluB</name>
    <name evidence="7" type="ORF">SAMEA44547418_00842</name>
</gene>
<dbReference type="GO" id="GO:0120159">
    <property type="term" value="F:rRNA pseudouridine synthase activity"/>
    <property type="evidence" value="ECO:0007669"/>
    <property type="project" value="UniProtKB-ARBA"/>
</dbReference>
<name>A0A239YZI5_9FIRM</name>
<reference evidence="7 8" key="1">
    <citation type="submission" date="2017-06" db="EMBL/GenBank/DDBJ databases">
        <authorList>
            <consortium name="Pathogen Informatics"/>
        </authorList>
    </citation>
    <scope>NUCLEOTIDE SEQUENCE [LARGE SCALE GENOMIC DNA]</scope>
    <source>
        <strain evidence="7 8">NCTC12018</strain>
    </source>
</reference>
<keyword evidence="3 5" id="KW-0413">Isomerase</keyword>
<evidence type="ECO:0000259" key="6">
    <source>
        <dbReference type="SMART" id="SM00363"/>
    </source>
</evidence>
<dbReference type="PROSITE" id="PS50889">
    <property type="entry name" value="S4"/>
    <property type="match status" value="1"/>
</dbReference>
<dbReference type="EMBL" id="LT906470">
    <property type="protein sequence ID" value="SNV63638.1"/>
    <property type="molecule type" value="Genomic_DNA"/>
</dbReference>